<evidence type="ECO:0000313" key="3">
    <source>
        <dbReference type="EMBL" id="ASR53374.1"/>
    </source>
</evidence>
<accession>A0ABM6MBP5</accession>
<keyword evidence="4" id="KW-1185">Reference proteome</keyword>
<evidence type="ECO:0000256" key="2">
    <source>
        <dbReference type="SAM" id="SignalP"/>
    </source>
</evidence>
<feature type="region of interest" description="Disordered" evidence="1">
    <location>
        <begin position="315"/>
        <end position="344"/>
    </location>
</feature>
<feature type="compositionally biased region" description="Pro residues" evidence="1">
    <location>
        <begin position="320"/>
        <end position="344"/>
    </location>
</feature>
<organism evidence="3 4">
    <name type="scientific">Blastomonas fulva</name>
    <dbReference type="NCBI Taxonomy" id="1550728"/>
    <lineage>
        <taxon>Bacteria</taxon>
        <taxon>Pseudomonadati</taxon>
        <taxon>Pseudomonadota</taxon>
        <taxon>Alphaproteobacteria</taxon>
        <taxon>Sphingomonadales</taxon>
        <taxon>Sphingomonadaceae</taxon>
        <taxon>Blastomonas</taxon>
    </lineage>
</organism>
<dbReference type="EMBL" id="CP020083">
    <property type="protein sequence ID" value="ASR53374.1"/>
    <property type="molecule type" value="Genomic_DNA"/>
</dbReference>
<dbReference type="RefSeq" id="WP_054135945.1">
    <property type="nucleotide sequence ID" value="NZ_JAIXHN010000042.1"/>
</dbReference>
<sequence length="344" mass="38273">MAYRASGLFRQLTLGLAVGGLMLAGWAGSAVAAAAKTPSFVSKIDLKDPVWNRDTYARIDGEIDTTRQKVSRITGTVYGVRDNEKVKPLFKIDGFSVVRTLRLPDGNWRRVLKEVVFYRDLETGKIMDSWKNPYTNETVKVVPIANDPFNYDIRDTKPQPPSYGGLNKDTRPPEPFLLNWSDGPGNTLILETGIDLFYPASLQPKDWPRESAGAFNRVSEHFLFFVDKADIENRKLTAIPVTGSWSRITPWLPWMLMGEAPGFINYFASFGTMTNGIKDLPADLVEAARKIDPGYLTAPTQDYGPSLSSLENYKMTQKPAPVPQGWTPPQPPAAPTLPPMPPRP</sequence>
<evidence type="ECO:0008006" key="5">
    <source>
        <dbReference type="Google" id="ProtNLM"/>
    </source>
</evidence>
<gene>
    <name evidence="3" type="ORF">B5J99_06445</name>
</gene>
<reference evidence="3 4" key="1">
    <citation type="submission" date="2017-03" db="EMBL/GenBank/DDBJ databases">
        <title>Complete genome sequence of Blastomonas fulva degrading microcsystin LR.</title>
        <authorList>
            <person name="Lee H.-g."/>
            <person name="Jin L."/>
            <person name="oh H.-M."/>
        </authorList>
    </citation>
    <scope>NUCLEOTIDE SEQUENCE [LARGE SCALE GENOMIC DNA]</scope>
    <source>
        <strain evidence="3 4">T2</strain>
    </source>
</reference>
<dbReference type="Pfam" id="PF08894">
    <property type="entry name" value="DUF1838"/>
    <property type="match status" value="1"/>
</dbReference>
<keyword evidence="2" id="KW-0732">Signal</keyword>
<feature type="signal peptide" evidence="2">
    <location>
        <begin position="1"/>
        <end position="32"/>
    </location>
</feature>
<evidence type="ECO:0000256" key="1">
    <source>
        <dbReference type="SAM" id="MobiDB-lite"/>
    </source>
</evidence>
<name>A0ABM6MBP5_9SPHN</name>
<proteinExistence type="predicted"/>
<feature type="chain" id="PRO_5046766470" description="DUF1838 domain-containing protein" evidence="2">
    <location>
        <begin position="33"/>
        <end position="344"/>
    </location>
</feature>
<dbReference type="InterPro" id="IPR014990">
    <property type="entry name" value="DUF1838"/>
</dbReference>
<dbReference type="Proteomes" id="UP000258016">
    <property type="component" value="Chromosome"/>
</dbReference>
<protein>
    <recommendedName>
        <fullName evidence="5">DUF1838 domain-containing protein</fullName>
    </recommendedName>
</protein>
<evidence type="ECO:0000313" key="4">
    <source>
        <dbReference type="Proteomes" id="UP000258016"/>
    </source>
</evidence>